<dbReference type="AlphaFoldDB" id="G5JJM8"/>
<feature type="transmembrane region" description="Helical" evidence="9">
    <location>
        <begin position="114"/>
        <end position="136"/>
    </location>
</feature>
<dbReference type="RefSeq" id="WP_002464383.1">
    <property type="nucleotide sequence ID" value="NZ_AEUN01000454.1"/>
</dbReference>
<keyword evidence="6 7" id="KW-0472">Membrane</keyword>
<reference evidence="11 12" key="1">
    <citation type="journal article" date="2012" name="BMC Genomics">
        <title>Comparative genomic analysis of the genus Staphylococcus including Staphylococcus aureus and its newly described sister species Staphylococcus simiae.</title>
        <authorList>
            <person name="Suzuki H."/>
            <person name="Lefebure T."/>
            <person name="Pavinski Bitar P."/>
            <person name="Stanhope M.J."/>
        </authorList>
    </citation>
    <scope>NUCLEOTIDE SEQUENCE [LARGE SCALE GENOMIC DNA]</scope>
    <source>
        <strain evidence="11 12">CCM 7213</strain>
    </source>
</reference>
<protein>
    <recommendedName>
        <fullName evidence="10">CNNM transmembrane domain-containing protein</fullName>
    </recommendedName>
</protein>
<proteinExistence type="predicted"/>
<evidence type="ECO:0000313" key="12">
    <source>
        <dbReference type="Proteomes" id="UP000005413"/>
    </source>
</evidence>
<feature type="transmembrane region" description="Helical" evidence="9">
    <location>
        <begin position="80"/>
        <end position="102"/>
    </location>
</feature>
<comment type="subcellular location">
    <subcellularLocation>
        <location evidence="1">Membrane</location>
        <topology evidence="1">Multi-pass membrane protein</topology>
    </subcellularLocation>
</comment>
<keyword evidence="12" id="KW-1185">Reference proteome</keyword>
<dbReference type="SUPFAM" id="SSF54631">
    <property type="entry name" value="CBS-domain pair"/>
    <property type="match status" value="1"/>
</dbReference>
<evidence type="ECO:0000256" key="5">
    <source>
        <dbReference type="ARBA" id="ARBA00023122"/>
    </source>
</evidence>
<dbReference type="Pfam" id="PF01595">
    <property type="entry name" value="CNNM"/>
    <property type="match status" value="1"/>
</dbReference>
<keyword evidence="2 7" id="KW-0812">Transmembrane</keyword>
<gene>
    <name evidence="11" type="ORF">SS7213T_08437</name>
</gene>
<evidence type="ECO:0000256" key="2">
    <source>
        <dbReference type="ARBA" id="ARBA00022692"/>
    </source>
</evidence>
<evidence type="ECO:0000313" key="11">
    <source>
        <dbReference type="EMBL" id="EHJ07591.1"/>
    </source>
</evidence>
<evidence type="ECO:0000256" key="1">
    <source>
        <dbReference type="ARBA" id="ARBA00004141"/>
    </source>
</evidence>
<feature type="domain" description="CNNM transmembrane" evidence="10">
    <location>
        <begin position="1"/>
        <end position="179"/>
    </location>
</feature>
<evidence type="ECO:0000256" key="4">
    <source>
        <dbReference type="ARBA" id="ARBA00022989"/>
    </source>
</evidence>
<evidence type="ECO:0000256" key="3">
    <source>
        <dbReference type="ARBA" id="ARBA00022737"/>
    </source>
</evidence>
<feature type="transmembrane region" description="Helical" evidence="9">
    <location>
        <begin position="54"/>
        <end position="73"/>
    </location>
</feature>
<feature type="region of interest" description="Disordered" evidence="8">
    <location>
        <begin position="320"/>
        <end position="344"/>
    </location>
</feature>
<dbReference type="InterPro" id="IPR002550">
    <property type="entry name" value="CNNM"/>
</dbReference>
<dbReference type="EMBL" id="AEUN01000454">
    <property type="protein sequence ID" value="EHJ07591.1"/>
    <property type="molecule type" value="Genomic_DNA"/>
</dbReference>
<dbReference type="PROSITE" id="PS51846">
    <property type="entry name" value="CNNM"/>
    <property type="match status" value="1"/>
</dbReference>
<organism evidence="11 12">
    <name type="scientific">Staphylococcus simiae CCM 7213 = CCUG 51256</name>
    <dbReference type="NCBI Taxonomy" id="911238"/>
    <lineage>
        <taxon>Bacteria</taxon>
        <taxon>Bacillati</taxon>
        <taxon>Bacillota</taxon>
        <taxon>Bacilli</taxon>
        <taxon>Bacillales</taxon>
        <taxon>Staphylococcaceae</taxon>
        <taxon>Staphylococcus</taxon>
    </lineage>
</organism>
<dbReference type="PATRIC" id="fig|911238.3.peg.1461"/>
<sequence length="344" mass="38795">MIIAIIILIFVSFFFSGSETALTAANKTKFQTEADKGDKKAQRIVKLLSKPSEFITTILIGNNVANILLPTLVTMLALRWGISVGIASGVLTIVIILISEVIPKSVAASFPDKITSIVYPIINIVIIVLKPITLLLNKLTDSINKKLSKDHDLEQQMTKEEFKTMLAIAGNDGAFNDIEASRLEGVLNFDNLKVKDIDTTPRVKVTAFSTTATYEEAYDTVMNNPYTRYPVFEGDIDNIIGVFHSKYLLSWSKEKDKNITDFVAQPLFVNEHNKAEWVLRKMTISRKHLAIVLDEFGGTDAIVSHEDLIEEMLGMEIEDEMDKQEKEKLSRQQQKYPKQQFQYK</sequence>
<evidence type="ECO:0000256" key="7">
    <source>
        <dbReference type="PROSITE-ProRule" id="PRU01193"/>
    </source>
</evidence>
<feature type="compositionally biased region" description="Low complexity" evidence="8">
    <location>
        <begin position="332"/>
        <end position="344"/>
    </location>
</feature>
<accession>G5JJM8</accession>
<dbReference type="GO" id="GO:0005886">
    <property type="term" value="C:plasma membrane"/>
    <property type="evidence" value="ECO:0007669"/>
    <property type="project" value="TreeGrafter"/>
</dbReference>
<name>G5JJM8_9STAP</name>
<keyword evidence="4 7" id="KW-1133">Transmembrane helix</keyword>
<dbReference type="CDD" id="cd04590">
    <property type="entry name" value="CBS_pair_CorC_HlyC_assoc"/>
    <property type="match status" value="1"/>
</dbReference>
<dbReference type="OrthoDB" id="9798188at2"/>
<dbReference type="InterPro" id="IPR044751">
    <property type="entry name" value="Ion_transp-like_CBS"/>
</dbReference>
<keyword evidence="3" id="KW-0677">Repeat</keyword>
<evidence type="ECO:0000256" key="8">
    <source>
        <dbReference type="SAM" id="MobiDB-lite"/>
    </source>
</evidence>
<dbReference type="PANTHER" id="PTHR22777:SF17">
    <property type="entry name" value="UPF0053 PROTEIN SLL0260"/>
    <property type="match status" value="1"/>
</dbReference>
<dbReference type="InterPro" id="IPR046342">
    <property type="entry name" value="CBS_dom_sf"/>
</dbReference>
<dbReference type="Proteomes" id="UP000005413">
    <property type="component" value="Unassembled WGS sequence"/>
</dbReference>
<comment type="caution">
    <text evidence="11">The sequence shown here is derived from an EMBL/GenBank/DDBJ whole genome shotgun (WGS) entry which is preliminary data.</text>
</comment>
<evidence type="ECO:0000256" key="9">
    <source>
        <dbReference type="SAM" id="Phobius"/>
    </source>
</evidence>
<dbReference type="InterPro" id="IPR000644">
    <property type="entry name" value="CBS_dom"/>
</dbReference>
<dbReference type="Gene3D" id="3.10.580.10">
    <property type="entry name" value="CBS-domain"/>
    <property type="match status" value="1"/>
</dbReference>
<dbReference type="PANTHER" id="PTHR22777">
    <property type="entry name" value="HEMOLYSIN-RELATED"/>
    <property type="match status" value="1"/>
</dbReference>
<dbReference type="Pfam" id="PF00571">
    <property type="entry name" value="CBS"/>
    <property type="match status" value="1"/>
</dbReference>
<keyword evidence="5" id="KW-0129">CBS domain</keyword>
<evidence type="ECO:0000256" key="6">
    <source>
        <dbReference type="ARBA" id="ARBA00023136"/>
    </source>
</evidence>
<evidence type="ECO:0000259" key="10">
    <source>
        <dbReference type="PROSITE" id="PS51846"/>
    </source>
</evidence>